<evidence type="ECO:0000256" key="6">
    <source>
        <dbReference type="ARBA" id="ARBA00023136"/>
    </source>
</evidence>
<keyword evidence="2" id="KW-0813">Transport</keyword>
<feature type="transmembrane region" description="Helical" evidence="7">
    <location>
        <begin position="86"/>
        <end position="107"/>
    </location>
</feature>
<feature type="domain" description="Major facilitator superfamily (MFS) profile" evidence="8">
    <location>
        <begin position="1"/>
        <end position="487"/>
    </location>
</feature>
<feature type="transmembrane region" description="Helical" evidence="7">
    <location>
        <begin position="119"/>
        <end position="137"/>
    </location>
</feature>
<dbReference type="Gene3D" id="1.20.1720.10">
    <property type="entry name" value="Multidrug resistance protein D"/>
    <property type="match status" value="1"/>
</dbReference>
<comment type="caution">
    <text evidence="9">The sequence shown here is derived from an EMBL/GenBank/DDBJ whole genome shotgun (WGS) entry which is preliminary data.</text>
</comment>
<dbReference type="PANTHER" id="PTHR23501:SF197">
    <property type="entry name" value="COMD"/>
    <property type="match status" value="1"/>
</dbReference>
<dbReference type="InterPro" id="IPR036259">
    <property type="entry name" value="MFS_trans_sf"/>
</dbReference>
<keyword evidence="6 7" id="KW-0472">Membrane</keyword>
<evidence type="ECO:0000256" key="5">
    <source>
        <dbReference type="ARBA" id="ARBA00022989"/>
    </source>
</evidence>
<dbReference type="PANTHER" id="PTHR23501">
    <property type="entry name" value="MAJOR FACILITATOR SUPERFAMILY"/>
    <property type="match status" value="1"/>
</dbReference>
<keyword evidence="5 7" id="KW-1133">Transmembrane helix</keyword>
<evidence type="ECO:0000256" key="2">
    <source>
        <dbReference type="ARBA" id="ARBA00022448"/>
    </source>
</evidence>
<dbReference type="EMBL" id="JADKMY010000001">
    <property type="protein sequence ID" value="MBF4553183.1"/>
    <property type="molecule type" value="Genomic_DNA"/>
</dbReference>
<dbReference type="CDD" id="cd17502">
    <property type="entry name" value="MFS_Azr1_MDR_like"/>
    <property type="match status" value="1"/>
</dbReference>
<feature type="transmembrane region" description="Helical" evidence="7">
    <location>
        <begin position="460"/>
        <end position="482"/>
    </location>
</feature>
<dbReference type="Proteomes" id="UP000635902">
    <property type="component" value="Unassembled WGS sequence"/>
</dbReference>
<feature type="transmembrane region" description="Helical" evidence="7">
    <location>
        <begin position="181"/>
        <end position="200"/>
    </location>
</feature>
<feature type="transmembrane region" description="Helical" evidence="7">
    <location>
        <begin position="286"/>
        <end position="308"/>
    </location>
</feature>
<dbReference type="SUPFAM" id="SSF103473">
    <property type="entry name" value="MFS general substrate transporter"/>
    <property type="match status" value="1"/>
</dbReference>
<accession>A0ABR9ZIA1</accession>
<feature type="transmembrane region" description="Helical" evidence="7">
    <location>
        <begin position="386"/>
        <end position="404"/>
    </location>
</feature>
<proteinExistence type="predicted"/>
<dbReference type="InterPro" id="IPR011701">
    <property type="entry name" value="MFS"/>
</dbReference>
<keyword evidence="3" id="KW-1003">Cell membrane</keyword>
<feature type="transmembrane region" description="Helical" evidence="7">
    <location>
        <begin position="149"/>
        <end position="169"/>
    </location>
</feature>
<keyword evidence="10" id="KW-1185">Reference proteome</keyword>
<sequence>MLTMLMSSLGQMIFSTALPTLVGELGGAEHMTWVISIFLLTMTVGMPIYGKLGDQLGRKPLFLAAIVLFLIGSVVGALAQSMNMMIFARGIQGLGGGGLMVLSQAIIADVVPARERGKYMGVMGAVFGVSSVLGPLLGGFFTDGPGWRWALWFNVPLGLLALFTAAKVLKLPRRHSTAAHDILGTITMIVATSSLILTVTWGGREYAWDSPLIITMIVVAILGSILFVFFENRHSNPLIPMTLFKHRNFALTVASGIVLGASMFGTLSFLPTYIQMVHNLSPTKAGLMMIPMMAGMIFTSIVVGQFVTRTGSYKWFPVVGMFVMAAALLLLGQLDADDTLVHLGLVEALMGLGLGLSMQTLLLIVQNTFPLRMVGTATASNNFFRQIGGAVGVSVVGSLFTHRLSDLMKEGLPGAFAKLSPEEAAQAQAYKGGANSMTPEMVHNAPGALGEMIVNSYNDALVPILGAMAPLAIFSALVVCFVKPEKLKETLD</sequence>
<feature type="transmembrane region" description="Helical" evidence="7">
    <location>
        <begin position="33"/>
        <end position="49"/>
    </location>
</feature>
<organism evidence="9 10">
    <name type="scientific">Corynebacterium suicordis DSM 45110</name>
    <dbReference type="NCBI Taxonomy" id="1121369"/>
    <lineage>
        <taxon>Bacteria</taxon>
        <taxon>Bacillati</taxon>
        <taxon>Actinomycetota</taxon>
        <taxon>Actinomycetes</taxon>
        <taxon>Mycobacteriales</taxon>
        <taxon>Corynebacteriaceae</taxon>
        <taxon>Corynebacterium</taxon>
    </lineage>
</organism>
<dbReference type="Gene3D" id="1.20.1250.20">
    <property type="entry name" value="MFS general substrate transporter like domains"/>
    <property type="match status" value="1"/>
</dbReference>
<evidence type="ECO:0000259" key="8">
    <source>
        <dbReference type="PROSITE" id="PS50850"/>
    </source>
</evidence>
<keyword evidence="4 7" id="KW-0812">Transmembrane</keyword>
<dbReference type="PRINTS" id="PR01036">
    <property type="entry name" value="TCRTETB"/>
</dbReference>
<dbReference type="InterPro" id="IPR020846">
    <property type="entry name" value="MFS_dom"/>
</dbReference>
<feature type="transmembrane region" description="Helical" evidence="7">
    <location>
        <begin position="212"/>
        <end position="230"/>
    </location>
</feature>
<feature type="transmembrane region" description="Helical" evidence="7">
    <location>
        <begin position="61"/>
        <end position="80"/>
    </location>
</feature>
<evidence type="ECO:0000256" key="4">
    <source>
        <dbReference type="ARBA" id="ARBA00022692"/>
    </source>
</evidence>
<evidence type="ECO:0000313" key="9">
    <source>
        <dbReference type="EMBL" id="MBF4553183.1"/>
    </source>
</evidence>
<dbReference type="Pfam" id="PF07690">
    <property type="entry name" value="MFS_1"/>
    <property type="match status" value="1"/>
</dbReference>
<dbReference type="PROSITE" id="PS50850">
    <property type="entry name" value="MFS"/>
    <property type="match status" value="1"/>
</dbReference>
<feature type="transmembrane region" description="Helical" evidence="7">
    <location>
        <begin position="251"/>
        <end position="274"/>
    </location>
</feature>
<feature type="transmembrane region" description="Helical" evidence="7">
    <location>
        <begin position="315"/>
        <end position="334"/>
    </location>
</feature>
<name>A0ABR9ZIA1_9CORY</name>
<evidence type="ECO:0000256" key="1">
    <source>
        <dbReference type="ARBA" id="ARBA00004651"/>
    </source>
</evidence>
<comment type="subcellular location">
    <subcellularLocation>
        <location evidence="1">Cell membrane</location>
        <topology evidence="1">Multi-pass membrane protein</topology>
    </subcellularLocation>
</comment>
<reference evidence="9 10" key="1">
    <citation type="submission" date="2020-10" db="EMBL/GenBank/DDBJ databases">
        <title>Novel species in genus Corynebacterium.</title>
        <authorList>
            <person name="Zhang G."/>
        </authorList>
    </citation>
    <scope>NUCLEOTIDE SEQUENCE [LARGE SCALE GENOMIC DNA]</scope>
    <source>
        <strain evidence="9 10">DSM 45110</strain>
    </source>
</reference>
<dbReference type="InterPro" id="IPR004638">
    <property type="entry name" value="EmrB-like"/>
</dbReference>
<evidence type="ECO:0000256" key="7">
    <source>
        <dbReference type="SAM" id="Phobius"/>
    </source>
</evidence>
<gene>
    <name evidence="9" type="ORF">IRY30_03670</name>
</gene>
<feature type="transmembrane region" description="Helical" evidence="7">
    <location>
        <begin position="340"/>
        <end position="365"/>
    </location>
</feature>
<evidence type="ECO:0000313" key="10">
    <source>
        <dbReference type="Proteomes" id="UP000635902"/>
    </source>
</evidence>
<dbReference type="NCBIfam" id="TIGR00711">
    <property type="entry name" value="efflux_EmrB"/>
    <property type="match status" value="1"/>
</dbReference>
<evidence type="ECO:0000256" key="3">
    <source>
        <dbReference type="ARBA" id="ARBA00022475"/>
    </source>
</evidence>
<protein>
    <submittedName>
        <fullName evidence="9">MFS transporter</fullName>
    </submittedName>
</protein>